<protein>
    <submittedName>
        <fullName evidence="9">S54 family peptidase</fullName>
    </submittedName>
</protein>
<evidence type="ECO:0000256" key="2">
    <source>
        <dbReference type="ARBA" id="ARBA00009045"/>
    </source>
</evidence>
<dbReference type="Pfam" id="PF01694">
    <property type="entry name" value="Rhomboid"/>
    <property type="match status" value="1"/>
</dbReference>
<organism evidence="9 10">
    <name type="scientific">Gracilibacillus halophilus YIM-C55.5</name>
    <dbReference type="NCBI Taxonomy" id="1308866"/>
    <lineage>
        <taxon>Bacteria</taxon>
        <taxon>Bacillati</taxon>
        <taxon>Bacillota</taxon>
        <taxon>Bacilli</taxon>
        <taxon>Bacillales</taxon>
        <taxon>Bacillaceae</taxon>
        <taxon>Gracilibacillus</taxon>
    </lineage>
</organism>
<dbReference type="PATRIC" id="fig|1308866.3.peg.2254"/>
<dbReference type="PANTHER" id="PTHR43731:SF14">
    <property type="entry name" value="PRESENILIN-ASSOCIATED RHOMBOID-LIKE PROTEIN, MITOCHONDRIAL"/>
    <property type="match status" value="1"/>
</dbReference>
<dbReference type="STRING" id="1308866.J416_11110"/>
<reference evidence="9 10" key="1">
    <citation type="submission" date="2013-03" db="EMBL/GenBank/DDBJ databases">
        <title>Draft genome sequence of Gracibacillus halophilus YIM-C55.5, a moderately halophilic and thermophilic organism from the Xiaochaidamu salt lake.</title>
        <authorList>
            <person name="Sugumar T."/>
            <person name="Polireddy D.R."/>
            <person name="Antony A."/>
            <person name="Madhava Y.R."/>
            <person name="Sivakumar N."/>
        </authorList>
    </citation>
    <scope>NUCLEOTIDE SEQUENCE [LARGE SCALE GENOMIC DNA]</scope>
    <source>
        <strain evidence="9 10">YIM-C55.5</strain>
    </source>
</reference>
<feature type="domain" description="Peptidase S54 rhomboid" evidence="8">
    <location>
        <begin position="56"/>
        <end position="193"/>
    </location>
</feature>
<dbReference type="Gene3D" id="1.20.1540.10">
    <property type="entry name" value="Rhomboid-like"/>
    <property type="match status" value="1"/>
</dbReference>
<feature type="transmembrane region" description="Helical" evidence="7">
    <location>
        <begin position="231"/>
        <end position="253"/>
    </location>
</feature>
<dbReference type="GO" id="GO:0016020">
    <property type="term" value="C:membrane"/>
    <property type="evidence" value="ECO:0007669"/>
    <property type="project" value="UniProtKB-SubCell"/>
</dbReference>
<evidence type="ECO:0000256" key="6">
    <source>
        <dbReference type="ARBA" id="ARBA00023136"/>
    </source>
</evidence>
<dbReference type="SUPFAM" id="SSF144091">
    <property type="entry name" value="Rhomboid-like"/>
    <property type="match status" value="1"/>
</dbReference>
<dbReference type="InterPro" id="IPR050925">
    <property type="entry name" value="Rhomboid_protease_S54"/>
</dbReference>
<dbReference type="RefSeq" id="WP_003470839.1">
    <property type="nucleotide sequence ID" value="NZ_APML01000046.1"/>
</dbReference>
<keyword evidence="4" id="KW-0378">Hydrolase</keyword>
<feature type="transmembrane region" description="Helical" evidence="7">
    <location>
        <begin position="12"/>
        <end position="35"/>
    </location>
</feature>
<keyword evidence="5 7" id="KW-1133">Transmembrane helix</keyword>
<evidence type="ECO:0000313" key="9">
    <source>
        <dbReference type="EMBL" id="ENH96386.1"/>
    </source>
</evidence>
<evidence type="ECO:0000256" key="1">
    <source>
        <dbReference type="ARBA" id="ARBA00004141"/>
    </source>
</evidence>
<evidence type="ECO:0000256" key="5">
    <source>
        <dbReference type="ARBA" id="ARBA00022989"/>
    </source>
</evidence>
<dbReference type="InterPro" id="IPR035952">
    <property type="entry name" value="Rhomboid-like_sf"/>
</dbReference>
<evidence type="ECO:0000313" key="10">
    <source>
        <dbReference type="Proteomes" id="UP000012283"/>
    </source>
</evidence>
<keyword evidence="3 7" id="KW-0812">Transmembrane</keyword>
<keyword evidence="10" id="KW-1185">Reference proteome</keyword>
<dbReference type="GO" id="GO:0004252">
    <property type="term" value="F:serine-type endopeptidase activity"/>
    <property type="evidence" value="ECO:0007669"/>
    <property type="project" value="InterPro"/>
</dbReference>
<dbReference type="AlphaFoldDB" id="N4WT93"/>
<dbReference type="Proteomes" id="UP000012283">
    <property type="component" value="Unassembled WGS sequence"/>
</dbReference>
<name>N4WT93_9BACI</name>
<evidence type="ECO:0000256" key="3">
    <source>
        <dbReference type="ARBA" id="ARBA00022692"/>
    </source>
</evidence>
<evidence type="ECO:0000259" key="8">
    <source>
        <dbReference type="Pfam" id="PF01694"/>
    </source>
</evidence>
<sequence length="254" mass="28597">MFIRTESFRDFLYFYPVVSAIVAIQIAIWLIGFLIPPLGLVIDQFAIGQNYAISQGEYWRLVTPIFLHGGLGHILFNSFAIVLFAPALEQMLGKLKFLLVYFSAGIIANLFTFFVEGPGYSHVGASGAIFGMFGLYLFMVFFEKHLIDQQSAQIVLILTVISLVMTFIRPQINIAGHLFGFIGGFALGPLLLNNVQPFSPLRNRRRPRRSSDGIGFDPNRWNNKRYRIKRYIAPILIGAIIVFALIGFLASLIR</sequence>
<feature type="transmembrane region" description="Helical" evidence="7">
    <location>
        <begin position="97"/>
        <end position="115"/>
    </location>
</feature>
<feature type="transmembrane region" description="Helical" evidence="7">
    <location>
        <begin position="121"/>
        <end position="142"/>
    </location>
</feature>
<feature type="transmembrane region" description="Helical" evidence="7">
    <location>
        <begin position="178"/>
        <end position="199"/>
    </location>
</feature>
<dbReference type="eggNOG" id="COG0705">
    <property type="taxonomic scope" value="Bacteria"/>
</dbReference>
<evidence type="ECO:0000256" key="7">
    <source>
        <dbReference type="SAM" id="Phobius"/>
    </source>
</evidence>
<dbReference type="InterPro" id="IPR022764">
    <property type="entry name" value="Peptidase_S54_rhomboid_dom"/>
</dbReference>
<comment type="subcellular location">
    <subcellularLocation>
        <location evidence="1">Membrane</location>
        <topology evidence="1">Multi-pass membrane protein</topology>
    </subcellularLocation>
</comment>
<accession>N4WT93</accession>
<comment type="similarity">
    <text evidence="2">Belongs to the peptidase S54 family.</text>
</comment>
<proteinExistence type="inferred from homology"/>
<feature type="transmembrane region" description="Helical" evidence="7">
    <location>
        <begin position="154"/>
        <end position="172"/>
    </location>
</feature>
<comment type="caution">
    <text evidence="9">The sequence shown here is derived from an EMBL/GenBank/DDBJ whole genome shotgun (WGS) entry which is preliminary data.</text>
</comment>
<evidence type="ECO:0000256" key="4">
    <source>
        <dbReference type="ARBA" id="ARBA00022801"/>
    </source>
</evidence>
<dbReference type="OrthoDB" id="9813074at2"/>
<dbReference type="EMBL" id="APML01000046">
    <property type="protein sequence ID" value="ENH96386.1"/>
    <property type="molecule type" value="Genomic_DNA"/>
</dbReference>
<keyword evidence="6 7" id="KW-0472">Membrane</keyword>
<dbReference type="PANTHER" id="PTHR43731">
    <property type="entry name" value="RHOMBOID PROTEASE"/>
    <property type="match status" value="1"/>
</dbReference>
<gene>
    <name evidence="9" type="ORF">J416_11110</name>
</gene>
<feature type="transmembrane region" description="Helical" evidence="7">
    <location>
        <begin position="65"/>
        <end position="85"/>
    </location>
</feature>